<dbReference type="NCBIfam" id="TIGR01760">
    <property type="entry name" value="tape_meas_TP901"/>
    <property type="match status" value="1"/>
</dbReference>
<sequence length="771" mass="81905">MADMKTMGLSFVIGSTLAAGFDGNLTKAEKHLKRMGDAVSGLESQAPVKLGQSFDTLRGKLVSSRRALSEAERELESLNAEAERSGGMHGLLAHRIASTEKRIGTLSRDVDKNRRAFRNNLVEIDRQGFSVKSLRSEYGKLSDALDKSRVKYDRFAASMAKSKAYAGQRAELRAASMDVVAMGASVAAPFMLAAREEDSQIRLEDALNADNKPAAMMEAQKHARGLARTGLVDLTGAYDIQYALNSAGLDAQAARAGSTVVAKVAKITNGAAEGVGEVIATAYNNLGKSLGGTADENMQRIGDLLTKTQLKFQFRDFSQLGESLNEAASGFASYKVNLEQGLTLLGQLNTAGVKGSSAGTAFNAVLRQLGKAQQKWGIEIVRSKNGELDMLATLKQVNDAVGSMDTDARAQALQEVFGDEGRKGIAPLLDALKDLPAALQDVRDNSRGIMDARMERHLAASSTQWKAMTNNAMMLGATMGSVLLPSLNMGIQAINSILVPIAEFAAGHETLTTVIGGTVAGFIAFRLAVFAARYISLSCKDTYEILNRTTMRLGMGQKSAAASTTALSFAQRRAAITSSIMGRAQRGAAMGSTFLAGGIRMVGTAIKAAFMANPIGVAIMAVTTLWQLGTALYESWAPFRQLIDWIWEGLGKVGDYIKGMPIIGDVIGFFSGDSKSAAPSGKVAAPRMGETLPDVPELDPMPGMEAAINQAPAALSANAPVTISIQQDFTIASGDAGTVKSALDSGRRELEATVTRIIDDYFRKQRRVSLA</sequence>
<organism evidence="4 5">
    <name type="scientific">Desulfovibrio subterraneus</name>
    <dbReference type="NCBI Taxonomy" id="2718620"/>
    <lineage>
        <taxon>Bacteria</taxon>
        <taxon>Pseudomonadati</taxon>
        <taxon>Thermodesulfobacteriota</taxon>
        <taxon>Desulfovibrionia</taxon>
        <taxon>Desulfovibrionales</taxon>
        <taxon>Desulfovibrionaceae</taxon>
        <taxon>Desulfovibrio</taxon>
    </lineage>
</organism>
<dbReference type="EMBL" id="BLVO01000013">
    <property type="protein sequence ID" value="GFM33283.1"/>
    <property type="molecule type" value="Genomic_DNA"/>
</dbReference>
<dbReference type="PANTHER" id="PTHR37813">
    <property type="entry name" value="FELS-2 PROPHAGE PROTEIN"/>
    <property type="match status" value="1"/>
</dbReference>
<evidence type="ECO:0000256" key="1">
    <source>
        <dbReference type="ARBA" id="ARBA00022612"/>
    </source>
</evidence>
<dbReference type="AlphaFoldDB" id="A0A7J0BHP9"/>
<comment type="caution">
    <text evidence="4">The sequence shown here is derived from an EMBL/GenBank/DDBJ whole genome shotgun (WGS) entry which is preliminary data.</text>
</comment>
<gene>
    <name evidence="4" type="ORF">DSM101010T_16480</name>
</gene>
<dbReference type="Pfam" id="PF10145">
    <property type="entry name" value="PhageMin_Tail"/>
    <property type="match status" value="1"/>
</dbReference>
<dbReference type="PANTHER" id="PTHR37813:SF1">
    <property type="entry name" value="FELS-2 PROPHAGE PROTEIN"/>
    <property type="match status" value="1"/>
</dbReference>
<name>A0A7J0BHP9_9BACT</name>
<evidence type="ECO:0000313" key="4">
    <source>
        <dbReference type="EMBL" id="GFM33283.1"/>
    </source>
</evidence>
<keyword evidence="1" id="KW-1188">Viral release from host cell</keyword>
<evidence type="ECO:0000313" key="5">
    <source>
        <dbReference type="Proteomes" id="UP000503840"/>
    </source>
</evidence>
<keyword evidence="5" id="KW-1185">Reference proteome</keyword>
<reference evidence="4 5" key="1">
    <citation type="submission" date="2020-05" db="EMBL/GenBank/DDBJ databases">
        <title>Draft genome sequence of Desulfovibrio sp. strain HN2T.</title>
        <authorList>
            <person name="Ueno A."/>
            <person name="Tamazawa S."/>
            <person name="Tamamura S."/>
            <person name="Murakami T."/>
            <person name="Kiyama T."/>
            <person name="Inomata H."/>
            <person name="Amano Y."/>
            <person name="Miyakawa K."/>
            <person name="Tamaki H."/>
            <person name="Naganuma T."/>
            <person name="Kaneko K."/>
        </authorList>
    </citation>
    <scope>NUCLEOTIDE SEQUENCE [LARGE SCALE GENOMIC DNA]</scope>
    <source>
        <strain evidence="4 5">HN2</strain>
    </source>
</reference>
<accession>A0A7J0BHP9</accession>
<feature type="domain" description="Phage tail tape measure protein" evidence="3">
    <location>
        <begin position="222"/>
        <end position="418"/>
    </location>
</feature>
<keyword evidence="2" id="KW-0175">Coiled coil</keyword>
<evidence type="ECO:0000256" key="2">
    <source>
        <dbReference type="SAM" id="Coils"/>
    </source>
</evidence>
<dbReference type="Proteomes" id="UP000503840">
    <property type="component" value="Unassembled WGS sequence"/>
</dbReference>
<dbReference type="InterPro" id="IPR010090">
    <property type="entry name" value="Phage_tape_meas"/>
</dbReference>
<feature type="coiled-coil region" evidence="2">
    <location>
        <begin position="54"/>
        <end position="88"/>
    </location>
</feature>
<proteinExistence type="predicted"/>
<dbReference type="RefSeq" id="WP_174404951.1">
    <property type="nucleotide sequence ID" value="NZ_BLVO01000013.1"/>
</dbReference>
<protein>
    <recommendedName>
        <fullName evidence="3">Phage tail tape measure protein domain-containing protein</fullName>
    </recommendedName>
</protein>
<evidence type="ECO:0000259" key="3">
    <source>
        <dbReference type="Pfam" id="PF10145"/>
    </source>
</evidence>